<dbReference type="FunFam" id="3.40.30.10:FF:000002">
    <property type="entry name" value="Alkyl hydroperoxide reductase C"/>
    <property type="match status" value="1"/>
</dbReference>
<dbReference type="Proteomes" id="UP000570595">
    <property type="component" value="Unassembled WGS sequence"/>
</dbReference>
<dbReference type="GO" id="GO:0005829">
    <property type="term" value="C:cytosol"/>
    <property type="evidence" value="ECO:0007669"/>
    <property type="project" value="TreeGrafter"/>
</dbReference>
<dbReference type="PANTHER" id="PTHR10681:SF164">
    <property type="entry name" value="THIOREDOXIN PEROXIDASE 1"/>
    <property type="match status" value="1"/>
</dbReference>
<dbReference type="Pfam" id="PF10417">
    <property type="entry name" value="1-cysPrx_C"/>
    <property type="match status" value="1"/>
</dbReference>
<dbReference type="InterPro" id="IPR000866">
    <property type="entry name" value="AhpC/TSA"/>
</dbReference>
<keyword evidence="5 6" id="KW-0676">Redox-active center</keyword>
<evidence type="ECO:0000313" key="9">
    <source>
        <dbReference type="EMBL" id="KAF4659401.1"/>
    </source>
</evidence>
<evidence type="ECO:0000256" key="3">
    <source>
        <dbReference type="ARBA" id="ARBA00023002"/>
    </source>
</evidence>
<evidence type="ECO:0000256" key="1">
    <source>
        <dbReference type="ARBA" id="ARBA00004496"/>
    </source>
</evidence>
<evidence type="ECO:0000256" key="7">
    <source>
        <dbReference type="PIRSR" id="PIRSR000239-1"/>
    </source>
</evidence>
<dbReference type="EMBL" id="JABAHT010000269">
    <property type="protein sequence ID" value="KAF4659401.1"/>
    <property type="molecule type" value="Genomic_DNA"/>
</dbReference>
<comment type="caution">
    <text evidence="10">The sequence shown here is derived from an EMBL/GenBank/DDBJ whole genome shotgun (WGS) entry which is preliminary data.</text>
</comment>
<dbReference type="InterPro" id="IPR024706">
    <property type="entry name" value="Peroxiredoxin_AhpC-typ"/>
</dbReference>
<dbReference type="GO" id="GO:0008379">
    <property type="term" value="F:thioredoxin peroxidase activity"/>
    <property type="evidence" value="ECO:0007669"/>
    <property type="project" value="TreeGrafter"/>
</dbReference>
<keyword evidence="6" id="KW-0049">Antioxidant</keyword>
<keyword evidence="6" id="KW-0575">Peroxidase</keyword>
<dbReference type="PIRSF" id="PIRSF000239">
    <property type="entry name" value="AHPC"/>
    <property type="match status" value="1"/>
</dbReference>
<name>A0A7J6LYY2_PEROL</name>
<accession>A0A7J6LYY2</accession>
<evidence type="ECO:0000313" key="12">
    <source>
        <dbReference type="Proteomes" id="UP000572268"/>
    </source>
</evidence>
<keyword evidence="4" id="KW-1015">Disulfide bond</keyword>
<dbReference type="GO" id="GO:0042744">
    <property type="term" value="P:hydrogen peroxide catabolic process"/>
    <property type="evidence" value="ECO:0007669"/>
    <property type="project" value="TreeGrafter"/>
</dbReference>
<gene>
    <name evidence="10" type="ORF">FOL46_004183</name>
    <name evidence="9" type="ORF">FOZ61_004760</name>
</gene>
<dbReference type="GO" id="GO:0033554">
    <property type="term" value="P:cellular response to stress"/>
    <property type="evidence" value="ECO:0007669"/>
    <property type="project" value="TreeGrafter"/>
</dbReference>
<dbReference type="GO" id="GO:0045454">
    <property type="term" value="P:cell redox homeostasis"/>
    <property type="evidence" value="ECO:0007669"/>
    <property type="project" value="TreeGrafter"/>
</dbReference>
<dbReference type="InterPro" id="IPR013766">
    <property type="entry name" value="Thioredoxin_domain"/>
</dbReference>
<evidence type="ECO:0000313" key="10">
    <source>
        <dbReference type="EMBL" id="KAF4664499.1"/>
    </source>
</evidence>
<keyword evidence="3 6" id="KW-0560">Oxidoreductase</keyword>
<dbReference type="PROSITE" id="PS51352">
    <property type="entry name" value="THIOREDOXIN_2"/>
    <property type="match status" value="1"/>
</dbReference>
<dbReference type="InterPro" id="IPR050217">
    <property type="entry name" value="Peroxiredoxin"/>
</dbReference>
<dbReference type="CDD" id="cd03015">
    <property type="entry name" value="PRX_Typ2cys"/>
    <property type="match status" value="1"/>
</dbReference>
<evidence type="ECO:0000313" key="11">
    <source>
        <dbReference type="Proteomes" id="UP000570595"/>
    </source>
</evidence>
<dbReference type="EMBL" id="JABANN010000258">
    <property type="protein sequence ID" value="KAF4664499.1"/>
    <property type="molecule type" value="Genomic_DNA"/>
</dbReference>
<comment type="subcellular location">
    <subcellularLocation>
        <location evidence="1">Cytoplasm</location>
    </subcellularLocation>
</comment>
<dbReference type="Proteomes" id="UP000572268">
    <property type="component" value="Unassembled WGS sequence"/>
</dbReference>
<dbReference type="GO" id="GO:0006979">
    <property type="term" value="P:response to oxidative stress"/>
    <property type="evidence" value="ECO:0007669"/>
    <property type="project" value="TreeGrafter"/>
</dbReference>
<evidence type="ECO:0000259" key="8">
    <source>
        <dbReference type="PROSITE" id="PS51352"/>
    </source>
</evidence>
<dbReference type="InterPro" id="IPR019479">
    <property type="entry name" value="Peroxiredoxin_C"/>
</dbReference>
<dbReference type="Gene3D" id="3.40.30.10">
    <property type="entry name" value="Glutaredoxin"/>
    <property type="match status" value="1"/>
</dbReference>
<dbReference type="SUPFAM" id="SSF52833">
    <property type="entry name" value="Thioredoxin-like"/>
    <property type="match status" value="1"/>
</dbReference>
<evidence type="ECO:0000256" key="6">
    <source>
        <dbReference type="PIRNR" id="PIRNR000239"/>
    </source>
</evidence>
<organism evidence="10 12">
    <name type="scientific">Perkinsus olseni</name>
    <name type="common">Perkinsus atlanticus</name>
    <dbReference type="NCBI Taxonomy" id="32597"/>
    <lineage>
        <taxon>Eukaryota</taxon>
        <taxon>Sar</taxon>
        <taxon>Alveolata</taxon>
        <taxon>Perkinsozoa</taxon>
        <taxon>Perkinsea</taxon>
        <taxon>Perkinsida</taxon>
        <taxon>Perkinsidae</taxon>
        <taxon>Perkinsus</taxon>
    </lineage>
</organism>
<dbReference type="PANTHER" id="PTHR10681">
    <property type="entry name" value="THIOREDOXIN PEROXIDASE"/>
    <property type="match status" value="1"/>
</dbReference>
<feature type="active site" description="Cysteine sulfenic acid (-SOH) intermediate; for peroxidase activity" evidence="7">
    <location>
        <position position="65"/>
    </location>
</feature>
<dbReference type="Pfam" id="PF00578">
    <property type="entry name" value="AhpC-TSA"/>
    <property type="match status" value="1"/>
</dbReference>
<reference evidence="11 12" key="1">
    <citation type="submission" date="2020-04" db="EMBL/GenBank/DDBJ databases">
        <title>Perkinsus olseni comparative genomics.</title>
        <authorList>
            <person name="Bogema D.R."/>
        </authorList>
    </citation>
    <scope>NUCLEOTIDE SEQUENCE [LARGE SCALE GENOMIC DNA]</scope>
    <source>
        <strain evidence="9">ATCC PRA-179</strain>
        <strain evidence="10">ATCC PRA-31</strain>
    </source>
</reference>
<evidence type="ECO:0000256" key="4">
    <source>
        <dbReference type="ARBA" id="ARBA00023157"/>
    </source>
</evidence>
<evidence type="ECO:0000256" key="2">
    <source>
        <dbReference type="ARBA" id="ARBA00022490"/>
    </source>
</evidence>
<feature type="domain" description="Thioredoxin" evidence="8">
    <location>
        <begin position="19"/>
        <end position="179"/>
    </location>
</feature>
<proteinExistence type="inferred from homology"/>
<protein>
    <recommendedName>
        <fullName evidence="8">Thioredoxin domain-containing protein</fullName>
    </recommendedName>
</protein>
<evidence type="ECO:0000256" key="5">
    <source>
        <dbReference type="ARBA" id="ARBA00023284"/>
    </source>
</evidence>
<keyword evidence="2" id="KW-0963">Cytoplasm</keyword>
<sequence>MEGTVWRVRDYFSGSKLPMLIQKQAPGFDMLACMPDDSFQNVKLSDYKGKYVVLYFYPADFTFVCASETIGFHNAMTEFSSRNCVVLGASCDTQHVHKAWKNTDKKLGGLGTKINHPIIADHNKDLARAYDVLLEAEGLAVRGVFIIGKDGVVRCEMKNDLPLGRNVEEVIRVLDTVIETDEHGVVCPANWKKGKATMVPSTEGVADYLVKHT</sequence>
<dbReference type="AlphaFoldDB" id="A0A7J6LYY2"/>
<dbReference type="InterPro" id="IPR036249">
    <property type="entry name" value="Thioredoxin-like_sf"/>
</dbReference>
<dbReference type="OrthoDB" id="185659at2759"/>
<comment type="function">
    <text evidence="6">Thiol-specific peroxidase that catalyzes the reduction of hydrogen peroxide and organic hydroperoxides to water and alcohols, respectively.</text>
</comment>
<comment type="similarity">
    <text evidence="6">Belongs to the peroxiredoxin family.</text>
</comment>